<dbReference type="Proteomes" id="UP000030428">
    <property type="component" value="Unassembled WGS sequence"/>
</dbReference>
<feature type="domain" description="VWFA" evidence="2">
    <location>
        <begin position="16"/>
        <end position="192"/>
    </location>
</feature>
<dbReference type="SUPFAM" id="SSF53300">
    <property type="entry name" value="vWA-like"/>
    <property type="match status" value="1"/>
</dbReference>
<evidence type="ECO:0000256" key="1">
    <source>
        <dbReference type="SAM" id="MobiDB-lite"/>
    </source>
</evidence>
<dbReference type="AlphaFoldDB" id="A0A0A6PIH3"/>
<reference evidence="3 4" key="1">
    <citation type="journal article" date="2016" name="Front. Microbiol.">
        <title>Single-Cell (Meta-)Genomics of a Dimorphic Candidatus Thiomargarita nelsonii Reveals Genomic Plasticity.</title>
        <authorList>
            <person name="Flood B.E."/>
            <person name="Fliss P."/>
            <person name="Jones D.S."/>
            <person name="Dick G.J."/>
            <person name="Jain S."/>
            <person name="Kaster A.K."/>
            <person name="Winkel M."/>
            <person name="Mussmann M."/>
            <person name="Bailey J."/>
        </authorList>
    </citation>
    <scope>NUCLEOTIDE SEQUENCE [LARGE SCALE GENOMIC DNA]</scope>
    <source>
        <strain evidence="3">Hydrate Ridge</strain>
    </source>
</reference>
<dbReference type="InterPro" id="IPR036465">
    <property type="entry name" value="vWFA_dom_sf"/>
</dbReference>
<evidence type="ECO:0000313" key="3">
    <source>
        <dbReference type="EMBL" id="KHD10490.1"/>
    </source>
</evidence>
<dbReference type="PROSITE" id="PS50234">
    <property type="entry name" value="VWFA"/>
    <property type="match status" value="1"/>
</dbReference>
<sequence>MKNKRPGGKLATRPLHFIWLADCSGSMSVDGKIQALNTAIREAIPHMQRVADDNPNADVLVRAIKFSNGAQWHISRAMPIADFKWLDLTCDGLTDMGNALSMLAEQLKIPPMTDRALPPVLVLISDGEPTDDFGAGLSALMNLPWGKKAVRIAIAVGEDANQDILQQFIGISDIQPLQANNADQLVRYIKWVSTAVLKSASSPASQVNNANPSGVNVPIPALPEPSSAADVW</sequence>
<dbReference type="InterPro" id="IPR002035">
    <property type="entry name" value="VWF_A"/>
</dbReference>
<name>A0A0A6PIH3_9GAMM</name>
<evidence type="ECO:0000259" key="2">
    <source>
        <dbReference type="PROSITE" id="PS50234"/>
    </source>
</evidence>
<proteinExistence type="predicted"/>
<organism evidence="3 4">
    <name type="scientific">Candidatus Thiomargarita nelsonii</name>
    <dbReference type="NCBI Taxonomy" id="1003181"/>
    <lineage>
        <taxon>Bacteria</taxon>
        <taxon>Pseudomonadati</taxon>
        <taxon>Pseudomonadota</taxon>
        <taxon>Gammaproteobacteria</taxon>
        <taxon>Thiotrichales</taxon>
        <taxon>Thiotrichaceae</taxon>
        <taxon>Thiomargarita</taxon>
    </lineage>
</organism>
<gene>
    <name evidence="3" type="ORF">PN36_28495</name>
</gene>
<dbReference type="Gene3D" id="3.40.50.410">
    <property type="entry name" value="von Willebrand factor, type A domain"/>
    <property type="match status" value="1"/>
</dbReference>
<evidence type="ECO:0000313" key="4">
    <source>
        <dbReference type="Proteomes" id="UP000030428"/>
    </source>
</evidence>
<protein>
    <submittedName>
        <fullName evidence="3">Tellurium resistance protein</fullName>
    </submittedName>
</protein>
<dbReference type="EMBL" id="JSZA02000185">
    <property type="protein sequence ID" value="KHD10490.1"/>
    <property type="molecule type" value="Genomic_DNA"/>
</dbReference>
<accession>A0A0A6PIH3</accession>
<feature type="region of interest" description="Disordered" evidence="1">
    <location>
        <begin position="202"/>
        <end position="232"/>
    </location>
</feature>
<feature type="compositionally biased region" description="Polar residues" evidence="1">
    <location>
        <begin position="202"/>
        <end position="214"/>
    </location>
</feature>
<keyword evidence="4" id="KW-1185">Reference proteome</keyword>
<comment type="caution">
    <text evidence="3">The sequence shown here is derived from an EMBL/GenBank/DDBJ whole genome shotgun (WGS) entry which is preliminary data.</text>
</comment>